<accession>A0A1B5KYC2</accession>
<dbReference type="Gene3D" id="3.20.20.80">
    <property type="entry name" value="Glycosidases"/>
    <property type="match status" value="1"/>
</dbReference>
<dbReference type="GO" id="GO:0004574">
    <property type="term" value="F:oligo-1,6-glucosidase activity"/>
    <property type="evidence" value="ECO:0007669"/>
    <property type="project" value="TreeGrafter"/>
</dbReference>
<dbReference type="SMART" id="SM00642">
    <property type="entry name" value="Aamy"/>
    <property type="match status" value="1"/>
</dbReference>
<dbReference type="FunFam" id="3.20.20.80:FF:000087">
    <property type="entry name" value="Oligo-1,6-glucosidase IMA1"/>
    <property type="match status" value="1"/>
</dbReference>
<dbReference type="Gene3D" id="3.90.400.10">
    <property type="entry name" value="Oligo-1,6-glucosidase, Domain 2"/>
    <property type="match status" value="1"/>
</dbReference>
<dbReference type="PANTHER" id="PTHR10357:SF232">
    <property type="entry name" value="GLYCOSYL HYDROLASE FAMILY 13 CATALYTIC DOMAIN-CONTAINING PROTEIN"/>
    <property type="match status" value="1"/>
</dbReference>
<dbReference type="SUPFAM" id="SSF51011">
    <property type="entry name" value="Glycosyl hydrolase domain"/>
    <property type="match status" value="1"/>
</dbReference>
<comment type="similarity">
    <text evidence="1">Belongs to the glycosyl hydrolase 13 family.</text>
</comment>
<protein>
    <recommendedName>
        <fullName evidence="5">Glycosyl hydrolase family 13 catalytic domain-containing protein</fullName>
    </recommendedName>
</protein>
<gene>
    <name evidence="6" type="ORF">UVI_02029800</name>
</gene>
<evidence type="ECO:0000256" key="3">
    <source>
        <dbReference type="ARBA" id="ARBA00023295"/>
    </source>
</evidence>
<dbReference type="SUPFAM" id="SSF51445">
    <property type="entry name" value="(Trans)glycosidases"/>
    <property type="match status" value="1"/>
</dbReference>
<dbReference type="EMBL" id="BBTG02000012">
    <property type="protein sequence ID" value="GAO15120.1"/>
    <property type="molecule type" value="Genomic_DNA"/>
</dbReference>
<dbReference type="Proteomes" id="UP000054053">
    <property type="component" value="Unassembled WGS sequence"/>
</dbReference>
<evidence type="ECO:0000256" key="1">
    <source>
        <dbReference type="ARBA" id="ARBA00008061"/>
    </source>
</evidence>
<dbReference type="GO" id="GO:0000025">
    <property type="term" value="P:maltose catabolic process"/>
    <property type="evidence" value="ECO:0007669"/>
    <property type="project" value="TreeGrafter"/>
</dbReference>
<dbReference type="Gene3D" id="2.60.40.1180">
    <property type="entry name" value="Golgi alpha-mannosidase II"/>
    <property type="match status" value="1"/>
</dbReference>
<sequence length="600" mass="67598">MTARQGSCRKGPKQFWWKEASVYQIYPASFCDSNGDGVGDLPGIISKLDYLSNLGVDVVWLCPVYKSPQVDMGYDIADYRSIHPPYGTMQHVDALIRGLHDRQMKLVMDLVVNHTSDQHAWFQESRSSPQSDKRNWYIWRKPVIDGNGNRHPPNNWASVFGGSAWAFDEPSGEYYLHLFCPEQPDLNWENPSVVQEVHRVMEFWLDKGVDGFRMDVINFISKTSGLPDAAVTRPGQAFQPAEKLYANGPHLHEYLRGLRRVLDRYDAFAVGEMPCVDDEKEVLKAVAGPRNELNMIFQFELVDIDTGPAGKFSHQDWTLQTFKGIVEKWQACMYENDGWNALFLENHDQSRSVSSFTPHTPPHRKAAAKMLASVIGLQAGTLFVYQGQELGMANLPASWPIEEYKDVETQNFYRLAVEQSTTDEQLEAFLREVRLKARDHGRSPVQWSAEKHGGFTTGTPWMRVSDDYTDCNAAQQETDPSSVLAYWRRVIRARRQHTNVVVYGDFCLLDREHPAVFSYQRRGAGGTMTVVANFGESQQTWELPEGCPRSWTGDQVLLANYPVSASGGSPAAGRLSLRPFEVLVILQEDGGGTDGACAAL</sequence>
<dbReference type="GO" id="GO:0004575">
    <property type="term" value="F:sucrose alpha-glucosidase activity"/>
    <property type="evidence" value="ECO:0007669"/>
    <property type="project" value="TreeGrafter"/>
</dbReference>
<evidence type="ECO:0000256" key="2">
    <source>
        <dbReference type="ARBA" id="ARBA00022801"/>
    </source>
</evidence>
<evidence type="ECO:0000259" key="5">
    <source>
        <dbReference type="SMART" id="SM00642"/>
    </source>
</evidence>
<dbReference type="InterPro" id="IPR006047">
    <property type="entry name" value="GH13_cat_dom"/>
</dbReference>
<dbReference type="Pfam" id="PF00128">
    <property type="entry name" value="Alpha-amylase"/>
    <property type="match status" value="1"/>
</dbReference>
<keyword evidence="3" id="KW-0326">Glycosidase</keyword>
<evidence type="ECO:0000313" key="7">
    <source>
        <dbReference type="Proteomes" id="UP000054053"/>
    </source>
</evidence>
<proteinExistence type="inferred from homology"/>
<comment type="caution">
    <text evidence="6">The sequence shown here is derived from an EMBL/GenBank/DDBJ whole genome shotgun (WGS) entry which is preliminary data.</text>
</comment>
<organism evidence="6 7">
    <name type="scientific">Ustilaginoidea virens</name>
    <name type="common">Rice false smut fungus</name>
    <name type="synonym">Villosiclava virens</name>
    <dbReference type="NCBI Taxonomy" id="1159556"/>
    <lineage>
        <taxon>Eukaryota</taxon>
        <taxon>Fungi</taxon>
        <taxon>Dikarya</taxon>
        <taxon>Ascomycota</taxon>
        <taxon>Pezizomycotina</taxon>
        <taxon>Sordariomycetes</taxon>
        <taxon>Hypocreomycetidae</taxon>
        <taxon>Hypocreales</taxon>
        <taxon>Clavicipitaceae</taxon>
        <taxon>Ustilaginoidea</taxon>
    </lineage>
</organism>
<dbReference type="GO" id="GO:0005987">
    <property type="term" value="P:sucrose catabolic process"/>
    <property type="evidence" value="ECO:0007669"/>
    <property type="project" value="TreeGrafter"/>
</dbReference>
<dbReference type="GO" id="GO:0033934">
    <property type="term" value="F:glucan 1,4-alpha-maltotriohydrolase activity"/>
    <property type="evidence" value="ECO:0007669"/>
    <property type="project" value="TreeGrafter"/>
</dbReference>
<dbReference type="FunFam" id="3.90.400.10:FF:000004">
    <property type="entry name" value="Oligo-1,6-glucosidase"/>
    <property type="match status" value="1"/>
</dbReference>
<evidence type="ECO:0000256" key="4">
    <source>
        <dbReference type="ARBA" id="ARBA00026248"/>
    </source>
</evidence>
<name>A0A1B5KYC2_USTVR</name>
<dbReference type="GO" id="GO:0004556">
    <property type="term" value="F:alpha-amylase activity"/>
    <property type="evidence" value="ECO:0007669"/>
    <property type="project" value="TreeGrafter"/>
</dbReference>
<dbReference type="InterPro" id="IPR017853">
    <property type="entry name" value="GH"/>
</dbReference>
<dbReference type="FunFam" id="3.20.20.80:FF:000064">
    <property type="entry name" value="Oligo-1,6-glucosidase"/>
    <property type="match status" value="1"/>
</dbReference>
<evidence type="ECO:0000313" key="6">
    <source>
        <dbReference type="EMBL" id="GAO15120.1"/>
    </source>
</evidence>
<keyword evidence="4" id="KW-0462">Maltose metabolism</keyword>
<keyword evidence="2" id="KW-0378">Hydrolase</keyword>
<feature type="domain" description="Glycosyl hydrolase family 13 catalytic" evidence="5">
    <location>
        <begin position="24"/>
        <end position="442"/>
    </location>
</feature>
<dbReference type="CDD" id="cd11333">
    <property type="entry name" value="AmyAc_SI_OligoGlu_DGase"/>
    <property type="match status" value="1"/>
</dbReference>
<dbReference type="InterPro" id="IPR045857">
    <property type="entry name" value="O16G_dom_2"/>
</dbReference>
<dbReference type="PANTHER" id="PTHR10357">
    <property type="entry name" value="ALPHA-AMYLASE FAMILY MEMBER"/>
    <property type="match status" value="1"/>
</dbReference>
<reference evidence="7" key="1">
    <citation type="journal article" date="2016" name="Genome Announc.">
        <title>Genome sequence of Ustilaginoidea virens IPU010, a rice pathogenic fungus causing false smut.</title>
        <authorList>
            <person name="Kumagai T."/>
            <person name="Ishii T."/>
            <person name="Terai G."/>
            <person name="Umemura M."/>
            <person name="Machida M."/>
            <person name="Asai K."/>
        </authorList>
    </citation>
    <scope>NUCLEOTIDE SEQUENCE [LARGE SCALE GENOMIC DNA]</scope>
    <source>
        <strain evidence="7">IPU010</strain>
    </source>
</reference>
<dbReference type="AlphaFoldDB" id="A0A1B5KYC2"/>
<dbReference type="InterPro" id="IPR013780">
    <property type="entry name" value="Glyco_hydro_b"/>
</dbReference>